<dbReference type="Gene3D" id="3.30.565.10">
    <property type="entry name" value="Histidine kinase-like ATPase, C-terminal domain"/>
    <property type="match status" value="1"/>
</dbReference>
<dbReference type="InterPro" id="IPR036890">
    <property type="entry name" value="HATPase_C_sf"/>
</dbReference>
<feature type="transmembrane region" description="Helical" evidence="4">
    <location>
        <begin position="12"/>
        <end position="29"/>
    </location>
</feature>
<reference evidence="7" key="1">
    <citation type="journal article" date="2019" name="Int. J. Syst. Evol. Microbiol.">
        <title>The Global Catalogue of Microorganisms (GCM) 10K type strain sequencing project: providing services to taxonomists for standard genome sequencing and annotation.</title>
        <authorList>
            <consortium name="The Broad Institute Genomics Platform"/>
            <consortium name="The Broad Institute Genome Sequencing Center for Infectious Disease"/>
            <person name="Wu L."/>
            <person name="Ma J."/>
        </authorList>
    </citation>
    <scope>NUCLEOTIDE SEQUENCE [LARGE SCALE GENOMIC DNA]</scope>
    <source>
        <strain evidence="7">KCTC 42730</strain>
    </source>
</reference>
<evidence type="ECO:0000256" key="2">
    <source>
        <dbReference type="ARBA" id="ARBA00022777"/>
    </source>
</evidence>
<dbReference type="EMBL" id="JBHRSD010000029">
    <property type="protein sequence ID" value="MFC3033949.1"/>
    <property type="molecule type" value="Genomic_DNA"/>
</dbReference>
<dbReference type="Proteomes" id="UP001595453">
    <property type="component" value="Unassembled WGS sequence"/>
</dbReference>
<evidence type="ECO:0000256" key="3">
    <source>
        <dbReference type="ARBA" id="ARBA00023012"/>
    </source>
</evidence>
<evidence type="ECO:0000259" key="5">
    <source>
        <dbReference type="Pfam" id="PF07730"/>
    </source>
</evidence>
<gene>
    <name evidence="6" type="ORF">ACFOEE_15630</name>
</gene>
<accession>A0ABV7CMU4</accession>
<keyword evidence="1" id="KW-0808">Transferase</keyword>
<keyword evidence="2 6" id="KW-0418">Kinase</keyword>
<dbReference type="GO" id="GO:0016301">
    <property type="term" value="F:kinase activity"/>
    <property type="evidence" value="ECO:0007669"/>
    <property type="project" value="UniProtKB-KW"/>
</dbReference>
<dbReference type="PANTHER" id="PTHR24421:SF59">
    <property type="entry name" value="OXYGEN SENSOR HISTIDINE KINASE NREB"/>
    <property type="match status" value="1"/>
</dbReference>
<keyword evidence="4" id="KW-0472">Membrane</keyword>
<dbReference type="PANTHER" id="PTHR24421">
    <property type="entry name" value="NITRATE/NITRITE SENSOR PROTEIN NARX-RELATED"/>
    <property type="match status" value="1"/>
</dbReference>
<dbReference type="RefSeq" id="WP_377126301.1">
    <property type="nucleotide sequence ID" value="NZ_JBHRSD010000029.1"/>
</dbReference>
<feature type="transmembrane region" description="Helical" evidence="4">
    <location>
        <begin position="36"/>
        <end position="54"/>
    </location>
</feature>
<feature type="transmembrane region" description="Helical" evidence="4">
    <location>
        <begin position="102"/>
        <end position="123"/>
    </location>
</feature>
<evidence type="ECO:0000313" key="7">
    <source>
        <dbReference type="Proteomes" id="UP001595453"/>
    </source>
</evidence>
<dbReference type="Pfam" id="PF07730">
    <property type="entry name" value="HisKA_3"/>
    <property type="match status" value="1"/>
</dbReference>
<protein>
    <submittedName>
        <fullName evidence="6">Sensor histidine kinase</fullName>
    </submittedName>
</protein>
<organism evidence="6 7">
    <name type="scientific">Pseudoalteromonas fenneropenaei</name>
    <dbReference type="NCBI Taxonomy" id="1737459"/>
    <lineage>
        <taxon>Bacteria</taxon>
        <taxon>Pseudomonadati</taxon>
        <taxon>Pseudomonadota</taxon>
        <taxon>Gammaproteobacteria</taxon>
        <taxon>Alteromonadales</taxon>
        <taxon>Pseudoalteromonadaceae</taxon>
        <taxon>Pseudoalteromonas</taxon>
    </lineage>
</organism>
<keyword evidence="3" id="KW-0902">Two-component regulatory system</keyword>
<feature type="transmembrane region" description="Helical" evidence="4">
    <location>
        <begin position="129"/>
        <end position="150"/>
    </location>
</feature>
<evidence type="ECO:0000256" key="1">
    <source>
        <dbReference type="ARBA" id="ARBA00022679"/>
    </source>
</evidence>
<keyword evidence="7" id="KW-1185">Reference proteome</keyword>
<feature type="domain" description="Signal transduction histidine kinase subgroup 3 dimerisation and phosphoacceptor" evidence="5">
    <location>
        <begin position="181"/>
        <end position="242"/>
    </location>
</feature>
<evidence type="ECO:0000313" key="6">
    <source>
        <dbReference type="EMBL" id="MFC3033949.1"/>
    </source>
</evidence>
<feature type="transmembrane region" description="Helical" evidence="4">
    <location>
        <begin position="66"/>
        <end position="90"/>
    </location>
</feature>
<dbReference type="Gene3D" id="1.20.5.1930">
    <property type="match status" value="1"/>
</dbReference>
<proteinExistence type="predicted"/>
<keyword evidence="4" id="KW-0812">Transmembrane</keyword>
<name>A0ABV7CMU4_9GAMM</name>
<keyword evidence="4" id="KW-1133">Transmembrane helix</keyword>
<dbReference type="InterPro" id="IPR011712">
    <property type="entry name" value="Sig_transdc_His_kin_sub3_dim/P"/>
</dbReference>
<sequence length="376" mass="42022">MQQAVQHTMDWRLSTLASWLVVTIACLFFSSLDVLTALQVPLHLLILGLLWWVIKAPNQYIVPAAIGYFVLIAGLLPLTQTSLVLIHLVMFTSLFSVHFRPLMMVLSVALMLGLYSAINLSYWQGNIPWLTLGIWGGFALVNGIVSRRFVESLNMHYQSRQNYKELKATQSMMAAMSAEQERLAISRELHDSLGHKLTALAINFDFLKRTAPADLQSNVANCHALSQEILAEVRQIVTAQRQDIGLLKSSLQPILTAVPNLQAQLNLAPELEHVGQEQALCLIRFCQEMLSNTLKHTQATQITFSLSLAHNDGQQEIVATAVHNHKEQTLPKFGNGLKGLSERLNMLQGTFRQQLVDDKLLSEIRMPLTKTPLESA</sequence>
<comment type="caution">
    <text evidence="6">The sequence shown here is derived from an EMBL/GenBank/DDBJ whole genome shotgun (WGS) entry which is preliminary data.</text>
</comment>
<dbReference type="InterPro" id="IPR050482">
    <property type="entry name" value="Sensor_HK_TwoCompSys"/>
</dbReference>
<evidence type="ECO:0000256" key="4">
    <source>
        <dbReference type="SAM" id="Phobius"/>
    </source>
</evidence>